<evidence type="ECO:0000313" key="3">
    <source>
        <dbReference type="Proteomes" id="UP000444721"/>
    </source>
</evidence>
<dbReference type="VEuPathDB" id="AmoebaDB:FDP41_012557"/>
<dbReference type="EMBL" id="VFQX01000015">
    <property type="protein sequence ID" value="KAF0981297.1"/>
    <property type="molecule type" value="Genomic_DNA"/>
</dbReference>
<comment type="caution">
    <text evidence="2">The sequence shown here is derived from an EMBL/GenBank/DDBJ whole genome shotgun (WGS) entry which is preliminary data.</text>
</comment>
<reference evidence="2 3" key="1">
    <citation type="journal article" date="2019" name="Sci. Rep.">
        <title>Nanopore sequencing improves the draft genome of the human pathogenic amoeba Naegleria fowleri.</title>
        <authorList>
            <person name="Liechti N."/>
            <person name="Schurch N."/>
            <person name="Bruggmann R."/>
            <person name="Wittwer M."/>
        </authorList>
    </citation>
    <scope>NUCLEOTIDE SEQUENCE [LARGE SCALE GENOMIC DNA]</scope>
    <source>
        <strain evidence="2 3">ATCC 30894</strain>
    </source>
</reference>
<feature type="region of interest" description="Disordered" evidence="1">
    <location>
        <begin position="27"/>
        <end position="106"/>
    </location>
</feature>
<dbReference type="AlphaFoldDB" id="A0A6A5BVQ1"/>
<dbReference type="RefSeq" id="XP_044566010.1">
    <property type="nucleotide sequence ID" value="XM_044703089.1"/>
</dbReference>
<dbReference type="VEuPathDB" id="AmoebaDB:NfTy_023960"/>
<protein>
    <submittedName>
        <fullName evidence="2">Uncharacterized protein</fullName>
    </submittedName>
</protein>
<keyword evidence="3" id="KW-1185">Reference proteome</keyword>
<dbReference type="GeneID" id="68119772"/>
<sequence length="117" mass="13289">MKKNELKYPVGKSFGRADKYIYLEQQELHQGSENASSSKRKLKEEEEEEIKSSSCSDNDETEGSEENLNEKNQQNQEASEANPPPHQTRIENNSSLEPSNGGRLVFNNCSHFTINLN</sequence>
<gene>
    <name evidence="2" type="ORF">FDP41_012557</name>
</gene>
<proteinExistence type="predicted"/>
<dbReference type="VEuPathDB" id="AmoebaDB:NF0069000"/>
<feature type="compositionally biased region" description="Acidic residues" evidence="1">
    <location>
        <begin position="57"/>
        <end position="67"/>
    </location>
</feature>
<name>A0A6A5BVQ1_NAEFO</name>
<dbReference type="Proteomes" id="UP000444721">
    <property type="component" value="Unassembled WGS sequence"/>
</dbReference>
<accession>A0A6A5BVQ1</accession>
<organism evidence="2 3">
    <name type="scientific">Naegleria fowleri</name>
    <name type="common">Brain eating amoeba</name>
    <dbReference type="NCBI Taxonomy" id="5763"/>
    <lineage>
        <taxon>Eukaryota</taxon>
        <taxon>Discoba</taxon>
        <taxon>Heterolobosea</taxon>
        <taxon>Tetramitia</taxon>
        <taxon>Eutetramitia</taxon>
        <taxon>Vahlkampfiidae</taxon>
        <taxon>Naegleria</taxon>
    </lineage>
</organism>
<evidence type="ECO:0000256" key="1">
    <source>
        <dbReference type="SAM" id="MobiDB-lite"/>
    </source>
</evidence>
<evidence type="ECO:0000313" key="2">
    <source>
        <dbReference type="EMBL" id="KAF0981297.1"/>
    </source>
</evidence>